<dbReference type="EMBL" id="LAZR01037963">
    <property type="protein sequence ID" value="KKL20785.1"/>
    <property type="molecule type" value="Genomic_DNA"/>
</dbReference>
<gene>
    <name evidence="2" type="ORF">LCGC14_2452000</name>
</gene>
<sequence>MNQTEQRVCPVCSKELSSGSRESYQVWSGGQWMPAHEDCARDPDVYTKKGGPRS</sequence>
<protein>
    <submittedName>
        <fullName evidence="2">Uncharacterized protein</fullName>
    </submittedName>
</protein>
<comment type="caution">
    <text evidence="2">The sequence shown here is derived from an EMBL/GenBank/DDBJ whole genome shotgun (WGS) entry which is preliminary data.</text>
</comment>
<feature type="region of interest" description="Disordered" evidence="1">
    <location>
        <begin position="35"/>
        <end position="54"/>
    </location>
</feature>
<accession>A0A0F9BGA8</accession>
<proteinExistence type="predicted"/>
<feature type="compositionally biased region" description="Basic and acidic residues" evidence="1">
    <location>
        <begin position="35"/>
        <end position="47"/>
    </location>
</feature>
<evidence type="ECO:0000313" key="2">
    <source>
        <dbReference type="EMBL" id="KKL20785.1"/>
    </source>
</evidence>
<organism evidence="2">
    <name type="scientific">marine sediment metagenome</name>
    <dbReference type="NCBI Taxonomy" id="412755"/>
    <lineage>
        <taxon>unclassified sequences</taxon>
        <taxon>metagenomes</taxon>
        <taxon>ecological metagenomes</taxon>
    </lineage>
</organism>
<reference evidence="2" key="1">
    <citation type="journal article" date="2015" name="Nature">
        <title>Complex archaea that bridge the gap between prokaryotes and eukaryotes.</title>
        <authorList>
            <person name="Spang A."/>
            <person name="Saw J.H."/>
            <person name="Jorgensen S.L."/>
            <person name="Zaremba-Niedzwiedzka K."/>
            <person name="Martijn J."/>
            <person name="Lind A.E."/>
            <person name="van Eijk R."/>
            <person name="Schleper C."/>
            <person name="Guy L."/>
            <person name="Ettema T.J."/>
        </authorList>
    </citation>
    <scope>NUCLEOTIDE SEQUENCE</scope>
</reference>
<name>A0A0F9BGA8_9ZZZZ</name>
<dbReference type="AlphaFoldDB" id="A0A0F9BGA8"/>
<evidence type="ECO:0000256" key="1">
    <source>
        <dbReference type="SAM" id="MobiDB-lite"/>
    </source>
</evidence>